<feature type="compositionally biased region" description="Basic and acidic residues" evidence="1">
    <location>
        <begin position="346"/>
        <end position="365"/>
    </location>
</feature>
<dbReference type="InterPro" id="IPR043502">
    <property type="entry name" value="DNA/RNA_pol_sf"/>
</dbReference>
<proteinExistence type="predicted"/>
<reference evidence="3 4" key="1">
    <citation type="submission" date="2018-08" db="EMBL/GenBank/DDBJ databases">
        <title>A genome reference for cultivated species of the human gut microbiota.</title>
        <authorList>
            <person name="Zou Y."/>
            <person name="Xue W."/>
            <person name="Luo G."/>
        </authorList>
    </citation>
    <scope>NUCLEOTIDE SEQUENCE [LARGE SCALE GENOMIC DNA]</scope>
    <source>
        <strain evidence="3 4">AF25-21</strain>
    </source>
</reference>
<evidence type="ECO:0000259" key="2">
    <source>
        <dbReference type="PROSITE" id="PS50878"/>
    </source>
</evidence>
<accession>A0A412ELW9</accession>
<feature type="region of interest" description="Disordered" evidence="1">
    <location>
        <begin position="346"/>
        <end position="378"/>
    </location>
</feature>
<dbReference type="InterPro" id="IPR000477">
    <property type="entry name" value="RT_dom"/>
</dbReference>
<dbReference type="Pfam" id="PF00078">
    <property type="entry name" value="RVT_1"/>
    <property type="match status" value="1"/>
</dbReference>
<dbReference type="PANTHER" id="PTHR34047:SF8">
    <property type="entry name" value="PROTEIN YKFC"/>
    <property type="match status" value="1"/>
</dbReference>
<dbReference type="SUPFAM" id="SSF56672">
    <property type="entry name" value="DNA/RNA polymerases"/>
    <property type="match status" value="1"/>
</dbReference>
<dbReference type="PANTHER" id="PTHR34047">
    <property type="entry name" value="NUCLEAR INTRON MATURASE 1, MITOCHONDRIAL-RELATED"/>
    <property type="match status" value="1"/>
</dbReference>
<gene>
    <name evidence="3" type="ORF">DWY46_16420</name>
</gene>
<dbReference type="InterPro" id="IPR051083">
    <property type="entry name" value="GrpII_Intron_Splice-Mob/Def"/>
</dbReference>
<protein>
    <recommendedName>
        <fullName evidence="2">Reverse transcriptase domain-containing protein</fullName>
    </recommendedName>
</protein>
<comment type="caution">
    <text evidence="3">The sequence shown here is derived from an EMBL/GenBank/DDBJ whole genome shotgun (WGS) entry which is preliminary data.</text>
</comment>
<evidence type="ECO:0000256" key="1">
    <source>
        <dbReference type="SAM" id="MobiDB-lite"/>
    </source>
</evidence>
<dbReference type="AlphaFoldDB" id="A0A412ELW9"/>
<organism evidence="3 4">
    <name type="scientific">Blautia obeum</name>
    <dbReference type="NCBI Taxonomy" id="40520"/>
    <lineage>
        <taxon>Bacteria</taxon>
        <taxon>Bacillati</taxon>
        <taxon>Bacillota</taxon>
        <taxon>Clostridia</taxon>
        <taxon>Lachnospirales</taxon>
        <taxon>Lachnospiraceae</taxon>
        <taxon>Blautia</taxon>
    </lineage>
</organism>
<dbReference type="CDD" id="cd01646">
    <property type="entry name" value="RT_Bac_retron_I"/>
    <property type="match status" value="1"/>
</dbReference>
<dbReference type="Proteomes" id="UP000285839">
    <property type="component" value="Unassembled WGS sequence"/>
</dbReference>
<dbReference type="EMBL" id="QRUH01000017">
    <property type="protein sequence ID" value="RGR45771.1"/>
    <property type="molecule type" value="Genomic_DNA"/>
</dbReference>
<evidence type="ECO:0000313" key="3">
    <source>
        <dbReference type="EMBL" id="RGR45771.1"/>
    </source>
</evidence>
<feature type="domain" description="Reverse transcriptase" evidence="2">
    <location>
        <begin position="1"/>
        <end position="271"/>
    </location>
</feature>
<sequence length="378" mass="44213">MDEDIKEQVIGFPALYKSMHRCKKGVLWKDSAASFYLNGVEQSLKLRDQLKGDTYKPRPPKKFEITHPKRREAVSIAFRDRVYQRSLNDNVIYPIMTQSFIHANMACQKGKGTDAAEDLLDEFLKHWYRLHGLEGYVLQCDIRGYYPNMSHKVAEETFRKKLPPVIYEMTEKILREQYEGEKGYNPGSQMIQIAGISVLDPMDHMVKEQLHTKEFERYMDDFQMFGETVEELQCRRNAIEAYLNEREFELHPKKTRIYPIKDGIKFLGFTHRLTSTGKVIRIIDPNNVKQERKKLRRMVGLVKKGKMTRKKVDECFKAWKAHAEKGNSTKLINRMNKYYADLWKEEQEHEHDQEKKNCERAEGHGGHAGTAGKTAGDT</sequence>
<dbReference type="RefSeq" id="WP_118031662.1">
    <property type="nucleotide sequence ID" value="NZ_QRUH01000017.1"/>
</dbReference>
<dbReference type="PROSITE" id="PS50878">
    <property type="entry name" value="RT_POL"/>
    <property type="match status" value="1"/>
</dbReference>
<name>A0A412ELW9_9FIRM</name>
<evidence type="ECO:0000313" key="4">
    <source>
        <dbReference type="Proteomes" id="UP000285839"/>
    </source>
</evidence>